<keyword evidence="1" id="KW-0378">Hydrolase</keyword>
<proteinExistence type="predicted"/>
<feature type="domain" description="CheB-type methylesterase" evidence="4">
    <location>
        <begin position="5"/>
        <end position="203"/>
    </location>
</feature>
<dbReference type="Pfam" id="PF01339">
    <property type="entry name" value="CheB_methylest"/>
    <property type="match status" value="1"/>
</dbReference>
<dbReference type="eggNOG" id="COG2201">
    <property type="taxonomic scope" value="Bacteria"/>
</dbReference>
<reference evidence="6" key="1">
    <citation type="journal article" date="2022" name="G3 (Bethesda)">
        <title>Unveiling the complete genome sequence of Alicyclobacillus acidoterrestris DSM 3922T, a taint-producing strain.</title>
        <authorList>
            <person name="Leonardo I.C."/>
            <person name="Barreto Crespo M.T."/>
            <person name="Gaspar F.B."/>
        </authorList>
    </citation>
    <scope>NUCLEOTIDE SEQUENCE [LARGE SCALE GENOMIC DNA]</scope>
    <source>
        <strain evidence="6">DSM 3922</strain>
    </source>
</reference>
<dbReference type="RefSeq" id="WP_021296445.1">
    <property type="nucleotide sequence ID" value="NZ_AURB01000129.1"/>
</dbReference>
<dbReference type="SUPFAM" id="SSF52738">
    <property type="entry name" value="Methylesterase CheB, C-terminal domain"/>
    <property type="match status" value="1"/>
</dbReference>
<evidence type="ECO:0000256" key="2">
    <source>
        <dbReference type="ARBA" id="ARBA00039140"/>
    </source>
</evidence>
<dbReference type="KEGG" id="aaco:K1I37_10180"/>
<evidence type="ECO:0000313" key="5">
    <source>
        <dbReference type="EMBL" id="UNO47122.1"/>
    </source>
</evidence>
<accession>A0A9E7CY42</accession>
<dbReference type="OrthoDB" id="9793421at2"/>
<dbReference type="STRING" id="1356854.N007_07040"/>
<evidence type="ECO:0000256" key="1">
    <source>
        <dbReference type="ARBA" id="ARBA00022801"/>
    </source>
</evidence>
<dbReference type="PANTHER" id="PTHR42872:SF6">
    <property type="entry name" value="PROTEIN-GLUTAMATE METHYLESTERASE_PROTEIN-GLUTAMINE GLUTAMINASE"/>
    <property type="match status" value="1"/>
</dbReference>
<protein>
    <recommendedName>
        <fullName evidence="2">protein-glutamate methylesterase</fullName>
        <ecNumber evidence="2">3.1.1.61</ecNumber>
    </recommendedName>
</protein>
<dbReference type="GO" id="GO:0005737">
    <property type="term" value="C:cytoplasm"/>
    <property type="evidence" value="ECO:0007669"/>
    <property type="project" value="InterPro"/>
</dbReference>
<organism evidence="5 6">
    <name type="scientific">Alicyclobacillus acidoterrestris (strain ATCC 49025 / DSM 3922 / CIP 106132 / NCIMB 13137 / GD3B)</name>
    <dbReference type="NCBI Taxonomy" id="1356854"/>
    <lineage>
        <taxon>Bacteria</taxon>
        <taxon>Bacillati</taxon>
        <taxon>Bacillota</taxon>
        <taxon>Bacilli</taxon>
        <taxon>Bacillales</taxon>
        <taxon>Alicyclobacillaceae</taxon>
        <taxon>Alicyclobacillus</taxon>
    </lineage>
</organism>
<name>T0D3U2_ALIAG</name>
<dbReference type="CDD" id="cd16432">
    <property type="entry name" value="CheB_Rec"/>
    <property type="match status" value="1"/>
</dbReference>
<dbReference type="GO" id="GO:0000156">
    <property type="term" value="F:phosphorelay response regulator activity"/>
    <property type="evidence" value="ECO:0007669"/>
    <property type="project" value="InterPro"/>
</dbReference>
<comment type="catalytic activity">
    <reaction evidence="3">
        <text>[protein]-L-glutamate 5-O-methyl ester + H2O = L-glutamyl-[protein] + methanol + H(+)</text>
        <dbReference type="Rhea" id="RHEA:23236"/>
        <dbReference type="Rhea" id="RHEA-COMP:10208"/>
        <dbReference type="Rhea" id="RHEA-COMP:10311"/>
        <dbReference type="ChEBI" id="CHEBI:15377"/>
        <dbReference type="ChEBI" id="CHEBI:15378"/>
        <dbReference type="ChEBI" id="CHEBI:17790"/>
        <dbReference type="ChEBI" id="CHEBI:29973"/>
        <dbReference type="ChEBI" id="CHEBI:82795"/>
        <dbReference type="EC" id="3.1.1.61"/>
    </reaction>
</comment>
<dbReference type="InterPro" id="IPR035909">
    <property type="entry name" value="CheB_C"/>
</dbReference>
<accession>T0D3U2</accession>
<evidence type="ECO:0000259" key="4">
    <source>
        <dbReference type="PROSITE" id="PS50122"/>
    </source>
</evidence>
<dbReference type="InterPro" id="IPR000673">
    <property type="entry name" value="Sig_transdc_resp-reg_Me-estase"/>
</dbReference>
<dbReference type="GO" id="GO:0008984">
    <property type="term" value="F:protein-glutamate methylesterase activity"/>
    <property type="evidence" value="ECO:0007669"/>
    <property type="project" value="UniProtKB-EC"/>
</dbReference>
<evidence type="ECO:0000313" key="6">
    <source>
        <dbReference type="Proteomes" id="UP000829401"/>
    </source>
</evidence>
<keyword evidence="6" id="KW-1185">Reference proteome</keyword>
<dbReference type="AlphaFoldDB" id="T0D3U2"/>
<gene>
    <name evidence="5" type="ORF">K1I37_10180</name>
</gene>
<dbReference type="PROSITE" id="PS50122">
    <property type="entry name" value="CHEB"/>
    <property type="match status" value="1"/>
</dbReference>
<dbReference type="PANTHER" id="PTHR42872">
    <property type="entry name" value="PROTEIN-GLUTAMATE METHYLESTERASE/PROTEIN-GLUTAMINE GLUTAMINASE"/>
    <property type="match status" value="1"/>
</dbReference>
<dbReference type="EMBL" id="CP080467">
    <property type="protein sequence ID" value="UNO47122.1"/>
    <property type="molecule type" value="Genomic_DNA"/>
</dbReference>
<dbReference type="Gene3D" id="3.40.50.180">
    <property type="entry name" value="Methylesterase CheB, C-terminal domain"/>
    <property type="match status" value="1"/>
</dbReference>
<sequence>MDTAPNTHLSRLRALVVVGTSTGGPKALTELFQALPVMDGVACCVVQHMPSGFTANLAKRLNDSSQWHVSEARDADVIQPGHVYIAPGGMQMRVQAGRPTVGLSIRKEEPVGGHQPSVDVLFHSVLELVGRLQLVGVLLTGMGRDGADGLLKLKDSGAFTVAESERTAVIYGMPKAAVERGAATEVVPLWQIPDVLATHLRHGLD</sequence>
<evidence type="ECO:0000256" key="3">
    <source>
        <dbReference type="ARBA" id="ARBA00048267"/>
    </source>
</evidence>
<dbReference type="EC" id="3.1.1.61" evidence="2"/>
<dbReference type="Proteomes" id="UP000829401">
    <property type="component" value="Chromosome"/>
</dbReference>
<dbReference type="GO" id="GO:0006935">
    <property type="term" value="P:chemotaxis"/>
    <property type="evidence" value="ECO:0007669"/>
    <property type="project" value="UniProtKB-UniRule"/>
</dbReference>